<dbReference type="EMBL" id="KL142375">
    <property type="protein sequence ID" value="KDR77957.1"/>
    <property type="molecule type" value="Genomic_DNA"/>
</dbReference>
<dbReference type="Proteomes" id="UP000027222">
    <property type="component" value="Unassembled WGS sequence"/>
</dbReference>
<organism evidence="2 3">
    <name type="scientific">Galerina marginata (strain CBS 339.88)</name>
    <dbReference type="NCBI Taxonomy" id="685588"/>
    <lineage>
        <taxon>Eukaryota</taxon>
        <taxon>Fungi</taxon>
        <taxon>Dikarya</taxon>
        <taxon>Basidiomycota</taxon>
        <taxon>Agaricomycotina</taxon>
        <taxon>Agaricomycetes</taxon>
        <taxon>Agaricomycetidae</taxon>
        <taxon>Agaricales</taxon>
        <taxon>Agaricineae</taxon>
        <taxon>Strophariaceae</taxon>
        <taxon>Galerina</taxon>
    </lineage>
</organism>
<dbReference type="HOGENOM" id="CLU_2038267_0_0_1"/>
<feature type="compositionally biased region" description="Pro residues" evidence="1">
    <location>
        <begin position="1"/>
        <end position="15"/>
    </location>
</feature>
<evidence type="ECO:0000313" key="2">
    <source>
        <dbReference type="EMBL" id="KDR77957.1"/>
    </source>
</evidence>
<protein>
    <submittedName>
        <fullName evidence="2">Uncharacterized protein</fullName>
    </submittedName>
</protein>
<evidence type="ECO:0000313" key="3">
    <source>
        <dbReference type="Proteomes" id="UP000027222"/>
    </source>
</evidence>
<accession>A0A067T6L9</accession>
<dbReference type="AlphaFoldDB" id="A0A067T6L9"/>
<reference evidence="3" key="1">
    <citation type="journal article" date="2014" name="Proc. Natl. Acad. Sci. U.S.A.">
        <title>Extensive sampling of basidiomycete genomes demonstrates inadequacy of the white-rot/brown-rot paradigm for wood decay fungi.</title>
        <authorList>
            <person name="Riley R."/>
            <person name="Salamov A.A."/>
            <person name="Brown D.W."/>
            <person name="Nagy L.G."/>
            <person name="Floudas D."/>
            <person name="Held B.W."/>
            <person name="Levasseur A."/>
            <person name="Lombard V."/>
            <person name="Morin E."/>
            <person name="Otillar R."/>
            <person name="Lindquist E.A."/>
            <person name="Sun H."/>
            <person name="LaButti K.M."/>
            <person name="Schmutz J."/>
            <person name="Jabbour D."/>
            <person name="Luo H."/>
            <person name="Baker S.E."/>
            <person name="Pisabarro A.G."/>
            <person name="Walton J.D."/>
            <person name="Blanchette R.A."/>
            <person name="Henrissat B."/>
            <person name="Martin F."/>
            <person name="Cullen D."/>
            <person name="Hibbett D.S."/>
            <person name="Grigoriev I.V."/>
        </authorList>
    </citation>
    <scope>NUCLEOTIDE SEQUENCE [LARGE SCALE GENOMIC DNA]</scope>
    <source>
        <strain evidence="3">CBS 339.88</strain>
    </source>
</reference>
<proteinExistence type="predicted"/>
<feature type="region of interest" description="Disordered" evidence="1">
    <location>
        <begin position="1"/>
        <end position="32"/>
    </location>
</feature>
<feature type="compositionally biased region" description="Low complexity" evidence="1">
    <location>
        <begin position="16"/>
        <end position="32"/>
    </location>
</feature>
<evidence type="ECO:0000256" key="1">
    <source>
        <dbReference type="SAM" id="MobiDB-lite"/>
    </source>
</evidence>
<name>A0A067T6L9_GALM3</name>
<gene>
    <name evidence="2" type="ORF">GALMADRAFT_1295327</name>
</gene>
<sequence length="121" mass="12677">MAQAHPVPPADPPDPASTSSSSGSPTGQTTRQLLLPLTLTAPDLAQYQRDPSGDLDWTYTASSVPRLSPSALLARLHTAAFSIPPRSYSPAAPVVYVQLANGDVISLLHGYRLPGGEMSDV</sequence>
<keyword evidence="3" id="KW-1185">Reference proteome</keyword>